<evidence type="ECO:0000313" key="1">
    <source>
        <dbReference type="EMBL" id="KKL79302.1"/>
    </source>
</evidence>
<protein>
    <submittedName>
        <fullName evidence="1">Uncharacterized protein</fullName>
    </submittedName>
</protein>
<comment type="caution">
    <text evidence="1">The sequence shown here is derived from an EMBL/GenBank/DDBJ whole genome shotgun (WGS) entry which is preliminary data.</text>
</comment>
<proteinExistence type="predicted"/>
<organism evidence="1">
    <name type="scientific">marine sediment metagenome</name>
    <dbReference type="NCBI Taxonomy" id="412755"/>
    <lineage>
        <taxon>unclassified sequences</taxon>
        <taxon>metagenomes</taxon>
        <taxon>ecological metagenomes</taxon>
    </lineage>
</organism>
<accession>A0A0F9HW47</accession>
<dbReference type="EMBL" id="LAZR01023211">
    <property type="protein sequence ID" value="KKL79302.1"/>
    <property type="molecule type" value="Genomic_DNA"/>
</dbReference>
<dbReference type="AlphaFoldDB" id="A0A0F9HW47"/>
<reference evidence="1" key="1">
    <citation type="journal article" date="2015" name="Nature">
        <title>Complex archaea that bridge the gap between prokaryotes and eukaryotes.</title>
        <authorList>
            <person name="Spang A."/>
            <person name="Saw J.H."/>
            <person name="Jorgensen S.L."/>
            <person name="Zaremba-Niedzwiedzka K."/>
            <person name="Martijn J."/>
            <person name="Lind A.E."/>
            <person name="van Eijk R."/>
            <person name="Schleper C."/>
            <person name="Guy L."/>
            <person name="Ettema T.J."/>
        </authorList>
    </citation>
    <scope>NUCLEOTIDE SEQUENCE</scope>
</reference>
<sequence>MIVLALGKWDSCHGNIFSRERLYNCGKWTPFCRITFRYLRTVRESMHTNRIREEI</sequence>
<name>A0A0F9HW47_9ZZZZ</name>
<gene>
    <name evidence="1" type="ORF">LCGC14_2016210</name>
</gene>